<dbReference type="EMBL" id="JBHUCX010000067">
    <property type="protein sequence ID" value="MFD1676523.1"/>
    <property type="molecule type" value="Genomic_DNA"/>
</dbReference>
<comment type="caution">
    <text evidence="3">The sequence shown here is derived from an EMBL/GenBank/DDBJ whole genome shotgun (WGS) entry which is preliminary data.</text>
</comment>
<dbReference type="Proteomes" id="UP001597079">
    <property type="component" value="Unassembled WGS sequence"/>
</dbReference>
<gene>
    <name evidence="3" type="ORF">ACFSB2_17635</name>
</gene>
<protein>
    <submittedName>
        <fullName evidence="3">Alpha-glucuronidase family glycosyl hydrolase</fullName>
    </submittedName>
</protein>
<dbReference type="SUPFAM" id="SSF55545">
    <property type="entry name" value="beta-N-acetylhexosaminidase-like domain"/>
    <property type="match status" value="1"/>
</dbReference>
<name>A0ABW4JN32_9BACL</name>
<dbReference type="Gene3D" id="3.30.379.10">
    <property type="entry name" value="Chitobiase/beta-hexosaminidase domain 2-like"/>
    <property type="match status" value="1"/>
</dbReference>
<proteinExistence type="predicted"/>
<dbReference type="InterPro" id="IPR029018">
    <property type="entry name" value="Hex-like_dom2"/>
</dbReference>
<evidence type="ECO:0000313" key="4">
    <source>
        <dbReference type="Proteomes" id="UP001597079"/>
    </source>
</evidence>
<sequence length="798" mass="91286">MTDSTSNSADDGILLELSNAILYMPETNSLQEEKALSVLTEEVEKRTALTLQRVQTWPNDTLVIMVGSIRRLKPDVEKFTEIQADVKTLQPEGYLIRNIRQDGQDILVILGADARGMLYGVGKFLRKAQLRDSSIKIDSALFIKSSPRSLVRGHQLGYRPKTNAYDAWIPAQFEQYIRELAIFGANSIELLPPRTDDDETGPHFKVPPLDMMIQLSEMIHSYGLDTWVWYPNLAADYRDPQTQSDELAERDEIFRRVPHIHALFMPGGDPGDLDADLLFEWAGQVAEVLHKYHPNAKIWLSPQVMRNDVIDDWLKTFFEKVNQEPAWLGGIVFGPWEKTPLPDLRSKINPKYPIRRYEDICHNFRCQYPIHDWDLAFALTYGRESINPRPVAFKHIHNLLTDYSIGTITYSEGIYDDVNKFVWSDQDWNPDTPVIETIRDYARFFIDCDLTEEIAQGMMSLERNWKGSLLLNEVVDVTLNQWRELEAAVQPHTLRNYRFQMGLLRAYYDAYQRRRLFYETELERAALDALQEASVIGSLASLTKMEAILNQSVLKPVARALRERCDELADELFVRIGAQTTVERHQAISWDRGAFVTTIDTPLNNAKFLYGRAASIRNIGSEQKRLTAISEVIHRTAPGPGGFYDNFGLPNSLERVDFEVKWEHDPGHLASPRLMYLDFLTRSDWESSTPHDGIPLSWIQSISAVYDVPLKILYCDLDPAGRYVIRVVYTGKRNAPYKVKMVANQRFVLHENVTVCNVTVVDSEIPAAALADGKLELTCFNQGGDRGREIAEILIRKL</sequence>
<evidence type="ECO:0000313" key="3">
    <source>
        <dbReference type="EMBL" id="MFD1676523.1"/>
    </source>
</evidence>
<dbReference type="Pfam" id="PF03648">
    <property type="entry name" value="Glyco_hydro_67N"/>
    <property type="match status" value="1"/>
</dbReference>
<dbReference type="RefSeq" id="WP_377944426.1">
    <property type="nucleotide sequence ID" value="NZ_JBHUCX010000067.1"/>
</dbReference>
<organism evidence="3 4">
    <name type="scientific">Alicyclobacillus fodiniaquatilis</name>
    <dbReference type="NCBI Taxonomy" id="1661150"/>
    <lineage>
        <taxon>Bacteria</taxon>
        <taxon>Bacillati</taxon>
        <taxon>Bacillota</taxon>
        <taxon>Bacilli</taxon>
        <taxon>Bacillales</taxon>
        <taxon>Alicyclobacillaceae</taxon>
        <taxon>Alicyclobacillus</taxon>
    </lineage>
</organism>
<keyword evidence="4" id="KW-1185">Reference proteome</keyword>
<keyword evidence="1 3" id="KW-0378">Hydrolase</keyword>
<accession>A0ABW4JN32</accession>
<dbReference type="GO" id="GO:0016787">
    <property type="term" value="F:hydrolase activity"/>
    <property type="evidence" value="ECO:0007669"/>
    <property type="project" value="UniProtKB-KW"/>
</dbReference>
<dbReference type="InterPro" id="IPR005154">
    <property type="entry name" value="Glyco_hydro_67_aGlcAse_N"/>
</dbReference>
<reference evidence="4" key="1">
    <citation type="journal article" date="2019" name="Int. J. Syst. Evol. Microbiol.">
        <title>The Global Catalogue of Microorganisms (GCM) 10K type strain sequencing project: providing services to taxonomists for standard genome sequencing and annotation.</title>
        <authorList>
            <consortium name="The Broad Institute Genomics Platform"/>
            <consortium name="The Broad Institute Genome Sequencing Center for Infectious Disease"/>
            <person name="Wu L."/>
            <person name="Ma J."/>
        </authorList>
    </citation>
    <scope>NUCLEOTIDE SEQUENCE [LARGE SCALE GENOMIC DNA]</scope>
    <source>
        <strain evidence="4">CGMCC 1.12286</strain>
    </source>
</reference>
<evidence type="ECO:0000259" key="2">
    <source>
        <dbReference type="Pfam" id="PF03648"/>
    </source>
</evidence>
<evidence type="ECO:0000256" key="1">
    <source>
        <dbReference type="ARBA" id="ARBA00022801"/>
    </source>
</evidence>
<feature type="domain" description="Alpha glucuronidase N-terminal" evidence="2">
    <location>
        <begin position="42"/>
        <end position="121"/>
    </location>
</feature>